<dbReference type="Gene3D" id="1.20.1330.10">
    <property type="entry name" value="f41 fragment of flagellin, N-terminal domain"/>
    <property type="match status" value="1"/>
</dbReference>
<evidence type="ECO:0000259" key="2">
    <source>
        <dbReference type="Pfam" id="PF00669"/>
    </source>
</evidence>
<proteinExistence type="predicted"/>
<protein>
    <submittedName>
        <fullName evidence="3">Flagellar hook-associated protein FlgL</fullName>
    </submittedName>
</protein>
<evidence type="ECO:0000313" key="3">
    <source>
        <dbReference type="EMBL" id="MFC0390406.1"/>
    </source>
</evidence>
<keyword evidence="3" id="KW-0969">Cilium</keyword>
<dbReference type="RefSeq" id="WP_309145368.1">
    <property type="nucleotide sequence ID" value="NZ_JANHOF010000024.1"/>
</dbReference>
<dbReference type="SUPFAM" id="SSF64518">
    <property type="entry name" value="Phase 1 flagellin"/>
    <property type="match status" value="1"/>
</dbReference>
<dbReference type="InterPro" id="IPR013384">
    <property type="entry name" value="Flagell_FlgL"/>
</dbReference>
<name>A0ABV6J3G6_9BACL</name>
<sequence>MVMRVTQGMTSAQLIQNLNTNMRKMAMQQDQTSTGRKINKPSDDPVGMTYGLRYRSDLAANSQYQNNVSATVSWLEFYDSQLDQATQVLQRVNDLAVQGSTGTNTPESLESINKEILELKKQMTDIANSSFNGKYVFNGQLYDQQPYPAGADAKAVTTDNRTVVYEIGQGITMDVNLSAEKVFGATDAAGTTDNVFAVFDRLSAALGSASYTGVNAEIAKVKSRMDKISTARAENGAKTNRAELMQNRLDEMNVGLTTLQAKTEDADIEKLYIDSTISQNIYQASLSVGAKIITPSLVNFLN</sequence>
<gene>
    <name evidence="3" type="primary">flgL</name>
    <name evidence="3" type="ORF">ACFFJ8_03345</name>
</gene>
<keyword evidence="3" id="KW-0966">Cell projection</keyword>
<dbReference type="InterPro" id="IPR001029">
    <property type="entry name" value="Flagellin_N"/>
</dbReference>
<dbReference type="PANTHER" id="PTHR42792:SF1">
    <property type="entry name" value="FLAGELLAR HOOK-ASSOCIATED PROTEIN 3"/>
    <property type="match status" value="1"/>
</dbReference>
<keyword evidence="4" id="KW-1185">Reference proteome</keyword>
<keyword evidence="3" id="KW-0282">Flagellum</keyword>
<organism evidence="3 4">
    <name type="scientific">Paenibacillus mendelii</name>
    <dbReference type="NCBI Taxonomy" id="206163"/>
    <lineage>
        <taxon>Bacteria</taxon>
        <taxon>Bacillati</taxon>
        <taxon>Bacillota</taxon>
        <taxon>Bacilli</taxon>
        <taxon>Bacillales</taxon>
        <taxon>Paenibacillaceae</taxon>
        <taxon>Paenibacillus</taxon>
    </lineage>
</organism>
<feature type="domain" description="Flagellin N-terminal" evidence="2">
    <location>
        <begin position="9"/>
        <end position="140"/>
    </location>
</feature>
<dbReference type="Proteomes" id="UP001589818">
    <property type="component" value="Unassembled WGS sequence"/>
</dbReference>
<keyword evidence="1" id="KW-0175">Coiled coil</keyword>
<reference evidence="3 4" key="1">
    <citation type="submission" date="2024-09" db="EMBL/GenBank/DDBJ databases">
        <authorList>
            <person name="Sun Q."/>
            <person name="Mori K."/>
        </authorList>
    </citation>
    <scope>NUCLEOTIDE SEQUENCE [LARGE SCALE GENOMIC DNA]</scope>
    <source>
        <strain evidence="3 4">CCM 4839</strain>
    </source>
</reference>
<dbReference type="EMBL" id="JBHLVF010000008">
    <property type="protein sequence ID" value="MFC0390406.1"/>
    <property type="molecule type" value="Genomic_DNA"/>
</dbReference>
<comment type="caution">
    <text evidence="3">The sequence shown here is derived from an EMBL/GenBank/DDBJ whole genome shotgun (WGS) entry which is preliminary data.</text>
</comment>
<evidence type="ECO:0000256" key="1">
    <source>
        <dbReference type="SAM" id="Coils"/>
    </source>
</evidence>
<evidence type="ECO:0000313" key="4">
    <source>
        <dbReference type="Proteomes" id="UP001589818"/>
    </source>
</evidence>
<dbReference type="PRINTS" id="PR00207">
    <property type="entry name" value="FLAGELLIN"/>
</dbReference>
<dbReference type="NCBIfam" id="TIGR02550">
    <property type="entry name" value="flagell_flgL"/>
    <property type="match status" value="1"/>
</dbReference>
<accession>A0ABV6J3G6</accession>
<dbReference type="InterPro" id="IPR001492">
    <property type="entry name" value="Flagellin"/>
</dbReference>
<feature type="coiled-coil region" evidence="1">
    <location>
        <begin position="75"/>
        <end position="129"/>
    </location>
</feature>
<dbReference type="Pfam" id="PF00669">
    <property type="entry name" value="Flagellin_N"/>
    <property type="match status" value="1"/>
</dbReference>
<dbReference type="PANTHER" id="PTHR42792">
    <property type="entry name" value="FLAGELLIN"/>
    <property type="match status" value="1"/>
</dbReference>